<dbReference type="EMBL" id="JAGJRS010000018">
    <property type="protein sequence ID" value="MBP1474525.1"/>
    <property type="molecule type" value="Genomic_DNA"/>
</dbReference>
<keyword evidence="4" id="KW-1185">Reference proteome</keyword>
<organism evidence="3 4">
    <name type="scientific">Frateuria flava</name>
    <dbReference type="NCBI Taxonomy" id="2821489"/>
    <lineage>
        <taxon>Bacteria</taxon>
        <taxon>Pseudomonadati</taxon>
        <taxon>Pseudomonadota</taxon>
        <taxon>Gammaproteobacteria</taxon>
        <taxon>Lysobacterales</taxon>
        <taxon>Rhodanobacteraceae</taxon>
        <taxon>Frateuria</taxon>
    </lineage>
</organism>
<evidence type="ECO:0000313" key="3">
    <source>
        <dbReference type="EMBL" id="MBP1474525.1"/>
    </source>
</evidence>
<comment type="caution">
    <text evidence="3">The sequence shown here is derived from an EMBL/GenBank/DDBJ whole genome shotgun (WGS) entry which is preliminary data.</text>
</comment>
<gene>
    <name evidence="3" type="ORF">J7I44_09435</name>
</gene>
<feature type="chain" id="PRO_5046699788" evidence="2">
    <location>
        <begin position="22"/>
        <end position="172"/>
    </location>
</feature>
<dbReference type="RefSeq" id="WP_209619453.1">
    <property type="nucleotide sequence ID" value="NZ_JAGJRS010000018.1"/>
</dbReference>
<feature type="compositionally biased region" description="Low complexity" evidence="1">
    <location>
        <begin position="38"/>
        <end position="48"/>
    </location>
</feature>
<keyword evidence="2" id="KW-0732">Signal</keyword>
<sequence>MLAKKITSVFAFCLLTAGLHAEGLGSPDPTGSPGPQQSRGDASSSSRRGLNRNDLNSMRYRDATGKWSSRTTELSNQGVASVPKMREQLAKEWQSLGIPAEQATIIASAYRGSDGRLTDTGLLKGKSASEAAAMMQSALASKDYRQANQLLIEYERNKLNLEQVDASQSGPR</sequence>
<reference evidence="3 4" key="1">
    <citation type="submission" date="2021-04" db="EMBL/GenBank/DDBJ databases">
        <authorList>
            <person name="Huq M.A."/>
        </authorList>
    </citation>
    <scope>NUCLEOTIDE SEQUENCE [LARGE SCALE GENOMIC DNA]</scope>
    <source>
        <strain evidence="3 4">MAH-13</strain>
    </source>
</reference>
<dbReference type="Proteomes" id="UP000823790">
    <property type="component" value="Unassembled WGS sequence"/>
</dbReference>
<evidence type="ECO:0000256" key="2">
    <source>
        <dbReference type="SAM" id="SignalP"/>
    </source>
</evidence>
<evidence type="ECO:0000313" key="4">
    <source>
        <dbReference type="Proteomes" id="UP000823790"/>
    </source>
</evidence>
<accession>A0ABS4DND6</accession>
<evidence type="ECO:0000256" key="1">
    <source>
        <dbReference type="SAM" id="MobiDB-lite"/>
    </source>
</evidence>
<protein>
    <submittedName>
        <fullName evidence="3">Uncharacterized protein</fullName>
    </submittedName>
</protein>
<feature type="signal peptide" evidence="2">
    <location>
        <begin position="1"/>
        <end position="21"/>
    </location>
</feature>
<feature type="compositionally biased region" description="Polar residues" evidence="1">
    <location>
        <begin position="66"/>
        <end position="79"/>
    </location>
</feature>
<name>A0ABS4DND6_9GAMM</name>
<proteinExistence type="predicted"/>
<feature type="region of interest" description="Disordered" evidence="1">
    <location>
        <begin position="24"/>
        <end position="81"/>
    </location>
</feature>